<feature type="signal peptide" evidence="2">
    <location>
        <begin position="1"/>
        <end position="23"/>
    </location>
</feature>
<dbReference type="Gene3D" id="3.40.50.1820">
    <property type="entry name" value="alpha/beta hydrolase"/>
    <property type="match status" value="1"/>
</dbReference>
<protein>
    <submittedName>
        <fullName evidence="4">Alpha/beta-hydrolase</fullName>
    </submittedName>
</protein>
<keyword evidence="4" id="KW-0378">Hydrolase</keyword>
<comment type="similarity">
    <text evidence="1">Belongs to the polyketide transferase af380 family.</text>
</comment>
<feature type="chain" id="PRO_5020668917" evidence="2">
    <location>
        <begin position="24"/>
        <end position="362"/>
    </location>
</feature>
<evidence type="ECO:0000313" key="5">
    <source>
        <dbReference type="Proteomes" id="UP000308014"/>
    </source>
</evidence>
<evidence type="ECO:0000256" key="1">
    <source>
        <dbReference type="ARBA" id="ARBA00029464"/>
    </source>
</evidence>
<reference evidence="4 5" key="1">
    <citation type="submission" date="2018-10" db="EMBL/GenBank/DDBJ databases">
        <title>Fifty Aureobasidium pullulans genomes reveal a recombining polyextremotolerant generalist.</title>
        <authorList>
            <person name="Gostincar C."/>
            <person name="Turk M."/>
            <person name="Zajc J."/>
            <person name="Gunde-Cimerman N."/>
        </authorList>
    </citation>
    <scope>NUCLEOTIDE SEQUENCE [LARGE SCALE GENOMIC DNA]</scope>
    <source>
        <strain evidence="4 5">EXF-11318</strain>
    </source>
</reference>
<keyword evidence="2" id="KW-0732">Signal</keyword>
<proteinExistence type="inferred from homology"/>
<feature type="domain" description="AB hydrolase-1" evidence="3">
    <location>
        <begin position="93"/>
        <end position="326"/>
    </location>
</feature>
<dbReference type="InterPro" id="IPR000073">
    <property type="entry name" value="AB_hydrolase_1"/>
</dbReference>
<dbReference type="Pfam" id="PF12697">
    <property type="entry name" value="Abhydrolase_6"/>
    <property type="match status" value="1"/>
</dbReference>
<dbReference type="Proteomes" id="UP000308014">
    <property type="component" value="Unassembled WGS sequence"/>
</dbReference>
<evidence type="ECO:0000313" key="4">
    <source>
        <dbReference type="EMBL" id="THW03366.1"/>
    </source>
</evidence>
<accession>A0A4S8UZX0</accession>
<dbReference type="SUPFAM" id="SSF53474">
    <property type="entry name" value="alpha/beta-Hydrolases"/>
    <property type="match status" value="1"/>
</dbReference>
<name>A0A4S8UZX0_AURPU</name>
<gene>
    <name evidence="4" type="ORF">D6D24_10711</name>
</gene>
<evidence type="ECO:0000259" key="3">
    <source>
        <dbReference type="Pfam" id="PF12697"/>
    </source>
</evidence>
<comment type="caution">
    <text evidence="4">The sequence shown here is derived from an EMBL/GenBank/DDBJ whole genome shotgun (WGS) entry which is preliminary data.</text>
</comment>
<dbReference type="PANTHER" id="PTHR47751:SF1">
    <property type="entry name" value="SUPERFAMILY HYDROLASE, PUTATIVE (AFU_ORTHOLOGUE AFUA_2G16580)-RELATED"/>
    <property type="match status" value="1"/>
</dbReference>
<organism evidence="4 5">
    <name type="scientific">Aureobasidium pullulans</name>
    <name type="common">Black yeast</name>
    <name type="synonym">Pullularia pullulans</name>
    <dbReference type="NCBI Taxonomy" id="5580"/>
    <lineage>
        <taxon>Eukaryota</taxon>
        <taxon>Fungi</taxon>
        <taxon>Dikarya</taxon>
        <taxon>Ascomycota</taxon>
        <taxon>Pezizomycotina</taxon>
        <taxon>Dothideomycetes</taxon>
        <taxon>Dothideomycetidae</taxon>
        <taxon>Dothideales</taxon>
        <taxon>Saccotheciaceae</taxon>
        <taxon>Aureobasidium</taxon>
    </lineage>
</organism>
<dbReference type="AlphaFoldDB" id="A0A4S8UZX0"/>
<sequence>MRFTTSNLAILGWAFSYATLAAAQNLSYGADNFYRSDNVTLWPVTFQTQYRTEVTANLFLPDFLDYNSTHPAIVVGHPMGAIKEQGGNLYAQKLAEQGFVTVAIDLPFWGGSEGEPRQLVAPDAYAEGFSAAVDFLGLRSYINRRQIGAIGICGSGGFVISAAKIDPRISAVATSTMYNMGNLNRNGLQHSVSVEQRKQVIANAAAQRWVEAEGGDFIYSEGAPFEINENSDAVSLEFYDYYRTSRGLFTPASSFPNQTSDRIFSSNTRFINFYPINDIETISPRPILFVTGDQAHSKEFSVDAYARAMEPKELYWVPGAGHVDLYDRVDLIPFAKITDFFRNSLVGNSSVPTGNETVARRF</sequence>
<evidence type="ECO:0000256" key="2">
    <source>
        <dbReference type="SAM" id="SignalP"/>
    </source>
</evidence>
<dbReference type="InterPro" id="IPR029058">
    <property type="entry name" value="AB_hydrolase_fold"/>
</dbReference>
<dbReference type="Gene3D" id="1.10.10.800">
    <property type="match status" value="1"/>
</dbReference>
<dbReference type="PANTHER" id="PTHR47751">
    <property type="entry name" value="SUPERFAMILY HYDROLASE, PUTATIVE (AFU_ORTHOLOGUE AFUA_2G16580)-RELATED"/>
    <property type="match status" value="1"/>
</dbReference>
<dbReference type="GO" id="GO:0016787">
    <property type="term" value="F:hydrolase activity"/>
    <property type="evidence" value="ECO:0007669"/>
    <property type="project" value="UniProtKB-KW"/>
</dbReference>
<dbReference type="EMBL" id="QZAJ01001136">
    <property type="protein sequence ID" value="THW03366.1"/>
    <property type="molecule type" value="Genomic_DNA"/>
</dbReference>
<dbReference type="InterPro" id="IPR051411">
    <property type="entry name" value="Polyketide_trans_af380"/>
</dbReference>